<evidence type="ECO:0000313" key="1">
    <source>
        <dbReference type="EMBL" id="EJT77203.1"/>
    </source>
</evidence>
<dbReference type="eggNOG" id="ENOG502QYJC">
    <property type="taxonomic scope" value="Eukaryota"/>
</dbReference>
<organism evidence="1">
    <name type="scientific">Gaeumannomyces tritici (strain R3-111a-1)</name>
    <name type="common">Wheat and barley take-all root rot fungus</name>
    <name type="synonym">Gaeumannomyces graminis var. tritici</name>
    <dbReference type="NCBI Taxonomy" id="644352"/>
    <lineage>
        <taxon>Eukaryota</taxon>
        <taxon>Fungi</taxon>
        <taxon>Dikarya</taxon>
        <taxon>Ascomycota</taxon>
        <taxon>Pezizomycotina</taxon>
        <taxon>Sordariomycetes</taxon>
        <taxon>Sordariomycetidae</taxon>
        <taxon>Magnaporthales</taxon>
        <taxon>Magnaporthaceae</taxon>
        <taxon>Gaeumannomyces</taxon>
    </lineage>
</organism>
<evidence type="ECO:0000313" key="2">
    <source>
        <dbReference type="EnsemblFungi" id="EJT77203"/>
    </source>
</evidence>
<dbReference type="VEuPathDB" id="FungiDB:GGTG_07115"/>
<accession>J3P0S0</accession>
<reference evidence="1" key="2">
    <citation type="submission" date="2010-07" db="EMBL/GenBank/DDBJ databases">
        <authorList>
            <consortium name="The Broad Institute Genome Sequencing Platform"/>
            <consortium name="Broad Institute Genome Sequencing Center for Infectious Disease"/>
            <person name="Ma L.-J."/>
            <person name="Dead R."/>
            <person name="Young S."/>
            <person name="Zeng Q."/>
            <person name="Koehrsen M."/>
            <person name="Alvarado L."/>
            <person name="Berlin A."/>
            <person name="Chapman S.B."/>
            <person name="Chen Z."/>
            <person name="Freedman E."/>
            <person name="Gellesch M."/>
            <person name="Goldberg J."/>
            <person name="Griggs A."/>
            <person name="Gujja S."/>
            <person name="Heilman E.R."/>
            <person name="Heiman D."/>
            <person name="Hepburn T."/>
            <person name="Howarth C."/>
            <person name="Jen D."/>
            <person name="Larson L."/>
            <person name="Mehta T."/>
            <person name="Neiman D."/>
            <person name="Pearson M."/>
            <person name="Roberts A."/>
            <person name="Saif S."/>
            <person name="Shea T."/>
            <person name="Shenoy N."/>
            <person name="Sisk P."/>
            <person name="Stolte C."/>
            <person name="Sykes S."/>
            <person name="Walk T."/>
            <person name="White J."/>
            <person name="Yandava C."/>
            <person name="Haas B."/>
            <person name="Nusbaum C."/>
            <person name="Birren B."/>
        </authorList>
    </citation>
    <scope>NUCLEOTIDE SEQUENCE</scope>
    <source>
        <strain evidence="1">R3-111a-1</strain>
    </source>
</reference>
<evidence type="ECO:0000313" key="3">
    <source>
        <dbReference type="Proteomes" id="UP000006039"/>
    </source>
</evidence>
<reference evidence="2" key="4">
    <citation type="journal article" date="2015" name="G3 (Bethesda)">
        <title>Genome sequences of three phytopathogenic species of the Magnaporthaceae family of fungi.</title>
        <authorList>
            <person name="Okagaki L.H."/>
            <person name="Nunes C.C."/>
            <person name="Sailsbery J."/>
            <person name="Clay B."/>
            <person name="Brown D."/>
            <person name="John T."/>
            <person name="Oh Y."/>
            <person name="Young N."/>
            <person name="Fitzgerald M."/>
            <person name="Haas B.J."/>
            <person name="Zeng Q."/>
            <person name="Young S."/>
            <person name="Adiconis X."/>
            <person name="Fan L."/>
            <person name="Levin J.Z."/>
            <person name="Mitchell T.K."/>
            <person name="Okubara P.A."/>
            <person name="Farman M.L."/>
            <person name="Kohn L.M."/>
            <person name="Birren B."/>
            <person name="Ma L.-J."/>
            <person name="Dean R.A."/>
        </authorList>
    </citation>
    <scope>NUCLEOTIDE SEQUENCE</scope>
    <source>
        <strain evidence="2">R3-111a-1</strain>
    </source>
</reference>
<protein>
    <submittedName>
        <fullName evidence="1 2">Uncharacterized protein</fullName>
    </submittedName>
</protein>
<name>J3P0S0_GAET3</name>
<reference evidence="2" key="5">
    <citation type="submission" date="2018-04" db="UniProtKB">
        <authorList>
            <consortium name="EnsemblFungi"/>
        </authorList>
    </citation>
    <scope>IDENTIFICATION</scope>
    <source>
        <strain evidence="2">R3-111a-1</strain>
    </source>
</reference>
<dbReference type="HOGENOM" id="CLU_1294472_0_0_1"/>
<reference evidence="1" key="3">
    <citation type="submission" date="2010-09" db="EMBL/GenBank/DDBJ databases">
        <title>Annotation of Gaeumannomyces graminis var. tritici R3-111a-1.</title>
        <authorList>
            <consortium name="The Broad Institute Genome Sequencing Platform"/>
            <person name="Ma L.-J."/>
            <person name="Dead R."/>
            <person name="Young S.K."/>
            <person name="Zeng Q."/>
            <person name="Gargeya S."/>
            <person name="Fitzgerald M."/>
            <person name="Haas B."/>
            <person name="Abouelleil A."/>
            <person name="Alvarado L."/>
            <person name="Arachchi H.M."/>
            <person name="Berlin A."/>
            <person name="Brown A."/>
            <person name="Chapman S.B."/>
            <person name="Chen Z."/>
            <person name="Dunbar C."/>
            <person name="Freedman E."/>
            <person name="Gearin G."/>
            <person name="Gellesch M."/>
            <person name="Goldberg J."/>
            <person name="Griggs A."/>
            <person name="Gujja S."/>
            <person name="Heiman D."/>
            <person name="Howarth C."/>
            <person name="Larson L."/>
            <person name="Lui A."/>
            <person name="MacDonald P.J.P."/>
            <person name="Mehta T."/>
            <person name="Montmayeur A."/>
            <person name="Murphy C."/>
            <person name="Neiman D."/>
            <person name="Pearson M."/>
            <person name="Priest M."/>
            <person name="Roberts A."/>
            <person name="Saif S."/>
            <person name="Shea T."/>
            <person name="Shenoy N."/>
            <person name="Sisk P."/>
            <person name="Stolte C."/>
            <person name="Sykes S."/>
            <person name="Yandava C."/>
            <person name="Wortman J."/>
            <person name="Nusbaum C."/>
            <person name="Birren B."/>
        </authorList>
    </citation>
    <scope>NUCLEOTIDE SEQUENCE</scope>
    <source>
        <strain evidence="1">R3-111a-1</strain>
    </source>
</reference>
<dbReference type="Proteomes" id="UP000006039">
    <property type="component" value="Unassembled WGS sequence"/>
</dbReference>
<gene>
    <name evidence="2" type="primary">20347573</name>
    <name evidence="1" type="ORF">GGTG_07115</name>
</gene>
<dbReference type="AlphaFoldDB" id="J3P0S0"/>
<dbReference type="EnsemblFungi" id="EJT77203">
    <property type="protein sequence ID" value="EJT77203"/>
    <property type="gene ID" value="GGTG_07115"/>
</dbReference>
<proteinExistence type="predicted"/>
<reference evidence="3" key="1">
    <citation type="submission" date="2010-07" db="EMBL/GenBank/DDBJ databases">
        <title>The genome sequence of Gaeumannomyces graminis var. tritici strain R3-111a-1.</title>
        <authorList>
            <consortium name="The Broad Institute Genome Sequencing Platform"/>
            <person name="Ma L.-J."/>
            <person name="Dead R."/>
            <person name="Young S."/>
            <person name="Zeng Q."/>
            <person name="Koehrsen M."/>
            <person name="Alvarado L."/>
            <person name="Berlin A."/>
            <person name="Chapman S.B."/>
            <person name="Chen Z."/>
            <person name="Freedman E."/>
            <person name="Gellesch M."/>
            <person name="Goldberg J."/>
            <person name="Griggs A."/>
            <person name="Gujja S."/>
            <person name="Heilman E.R."/>
            <person name="Heiman D."/>
            <person name="Hepburn T."/>
            <person name="Howarth C."/>
            <person name="Jen D."/>
            <person name="Larson L."/>
            <person name="Mehta T."/>
            <person name="Neiman D."/>
            <person name="Pearson M."/>
            <person name="Roberts A."/>
            <person name="Saif S."/>
            <person name="Shea T."/>
            <person name="Shenoy N."/>
            <person name="Sisk P."/>
            <person name="Stolte C."/>
            <person name="Sykes S."/>
            <person name="Walk T."/>
            <person name="White J."/>
            <person name="Yandava C."/>
            <person name="Haas B."/>
            <person name="Nusbaum C."/>
            <person name="Birren B."/>
        </authorList>
    </citation>
    <scope>NUCLEOTIDE SEQUENCE [LARGE SCALE GENOMIC DNA]</scope>
    <source>
        <strain evidence="3">R3-111a-1</strain>
    </source>
</reference>
<keyword evidence="3" id="KW-1185">Reference proteome</keyword>
<sequence length="213" mass="23218">MATSQEKSISLTTAGPRRAVLLVTCPVDQMANAFLAYFGAKIERKTPPISAWKPGAYPRVADNLSFSRHMAICLVPMEVWEDDDMSFRDKLEAGRFWDHRGTLSGLKHSGSGRNGNGLSWERRHVESIEAVELLGTTDEWDFTITGHYIMAGCIGPAGGTVRTSLPDWPMSSSQLPMLAGACGAWYAISKRKSWSGCLGNGTRCWVGMAASDS</sequence>
<dbReference type="OrthoDB" id="4489302at2759"/>
<dbReference type="EMBL" id="GL385397">
    <property type="protein sequence ID" value="EJT77203.1"/>
    <property type="molecule type" value="Genomic_DNA"/>
</dbReference>
<dbReference type="RefSeq" id="XP_009223203.1">
    <property type="nucleotide sequence ID" value="XM_009224939.1"/>
</dbReference>
<dbReference type="GeneID" id="20347573"/>
<dbReference type="STRING" id="644352.J3P0S0"/>